<name>A0A1H8JJC7_9RHOB</name>
<dbReference type="PANTHER" id="PTHR42663">
    <property type="entry name" value="HYDROLASE C777.06C-RELATED-RELATED"/>
    <property type="match status" value="1"/>
</dbReference>
<gene>
    <name evidence="6" type="primary">pqqB</name>
    <name evidence="8" type="ORF">SAMN04489859_101765</name>
</gene>
<dbReference type="Pfam" id="PF12706">
    <property type="entry name" value="Lactamase_B_2"/>
    <property type="match status" value="1"/>
</dbReference>
<dbReference type="Gene3D" id="3.60.15.10">
    <property type="entry name" value="Ribonuclease Z/Hydroxyacylglutathione hydrolase-like"/>
    <property type="match status" value="1"/>
</dbReference>
<dbReference type="GO" id="GO:0018189">
    <property type="term" value="P:pyrroloquinoline quinone biosynthetic process"/>
    <property type="evidence" value="ECO:0007669"/>
    <property type="project" value="UniProtKB-UniRule"/>
</dbReference>
<dbReference type="NCBIfam" id="TIGR02108">
    <property type="entry name" value="PQQ_syn_pqqB"/>
    <property type="match status" value="1"/>
</dbReference>
<evidence type="ECO:0000256" key="6">
    <source>
        <dbReference type="HAMAP-Rule" id="MF_00653"/>
    </source>
</evidence>
<dbReference type="EMBL" id="FODE01000017">
    <property type="protein sequence ID" value="SEN80585.1"/>
    <property type="molecule type" value="Genomic_DNA"/>
</dbReference>
<protein>
    <recommendedName>
        <fullName evidence="3 6">Coenzyme PQQ synthesis protein B</fullName>
    </recommendedName>
    <alternativeName>
        <fullName evidence="6">Pyrroloquinoline quinone biosynthesis protein B</fullName>
    </alternativeName>
</protein>
<evidence type="ECO:0000259" key="7">
    <source>
        <dbReference type="Pfam" id="PF12706"/>
    </source>
</evidence>
<proteinExistence type="inferred from homology"/>
<comment type="pathway">
    <text evidence="1 6">Cofactor biosynthesis; pyrroloquinoline quinone biosynthesis.</text>
</comment>
<dbReference type="HAMAP" id="MF_00653">
    <property type="entry name" value="PQQ_syn_PqqB"/>
    <property type="match status" value="1"/>
</dbReference>
<dbReference type="InterPro" id="IPR011842">
    <property type="entry name" value="PQQ_synth_PqqB"/>
</dbReference>
<evidence type="ECO:0000313" key="9">
    <source>
        <dbReference type="Proteomes" id="UP000199054"/>
    </source>
</evidence>
<keyword evidence="9" id="KW-1185">Reference proteome</keyword>
<accession>A0A1H8JJC7</accession>
<sequence length="320" mass="33873">MPRPKASGGVFSSDPAVSPIGQANGALMRIILLGAAAGGGLPQWNCGCVNCNAARAGRIPSMSQSSVAVSADGENWAVLNASPDIRYQLAATPALHPVGPRQMPLRSVLLTNGDIDHVAGLLTLRESQPFALYATAAIHEALADNPMLAAVRSDLVPRHVVALDQTIQLAPGLSATLFAVPGKVPLYQEGEVVETGLVGETTVGVELSANGRRALYIPGCADMPDWLKDRISGADALLFDGTLWDDDEMIRMGLGQKTGRRMGHMPVRETLDVLADIDVERRVLVHMNNSNPLTDPESAEAELAGARGWHVGRDGMEIEL</sequence>
<comment type="similarity">
    <text evidence="2 6">Belongs to the PqqB family.</text>
</comment>
<organism evidence="8 9">
    <name type="scientific">Paracoccus alcaliphilus</name>
    <dbReference type="NCBI Taxonomy" id="34002"/>
    <lineage>
        <taxon>Bacteria</taxon>
        <taxon>Pseudomonadati</taxon>
        <taxon>Pseudomonadota</taxon>
        <taxon>Alphaproteobacteria</taxon>
        <taxon>Rhodobacterales</taxon>
        <taxon>Paracoccaceae</taxon>
        <taxon>Paracoccus</taxon>
    </lineage>
</organism>
<evidence type="ECO:0000313" key="8">
    <source>
        <dbReference type="EMBL" id="SEN80585.1"/>
    </source>
</evidence>
<evidence type="ECO:0000256" key="4">
    <source>
        <dbReference type="ARBA" id="ARBA00022448"/>
    </source>
</evidence>
<comment type="function">
    <text evidence="6">May be involved in the transport of PQQ or its precursor to the periplasm.</text>
</comment>
<evidence type="ECO:0000256" key="1">
    <source>
        <dbReference type="ARBA" id="ARBA00004886"/>
    </source>
</evidence>
<dbReference type="SUPFAM" id="SSF56281">
    <property type="entry name" value="Metallo-hydrolase/oxidoreductase"/>
    <property type="match status" value="1"/>
</dbReference>
<keyword evidence="5 6" id="KW-0884">PQQ biosynthesis</keyword>
<keyword evidence="4 6" id="KW-0813">Transport</keyword>
<evidence type="ECO:0000256" key="2">
    <source>
        <dbReference type="ARBA" id="ARBA00008481"/>
    </source>
</evidence>
<dbReference type="UniPathway" id="UPA00539"/>
<dbReference type="AlphaFoldDB" id="A0A1H8JJC7"/>
<evidence type="ECO:0000256" key="3">
    <source>
        <dbReference type="ARBA" id="ARBA00015084"/>
    </source>
</evidence>
<dbReference type="InterPro" id="IPR036866">
    <property type="entry name" value="RibonucZ/Hydroxyglut_hydro"/>
</dbReference>
<dbReference type="Proteomes" id="UP000199054">
    <property type="component" value="Unassembled WGS sequence"/>
</dbReference>
<dbReference type="PANTHER" id="PTHR42663:SF7">
    <property type="entry name" value="COENZYME PQQ SYNTHESIS PROTEIN B"/>
    <property type="match status" value="1"/>
</dbReference>
<dbReference type="InterPro" id="IPR001279">
    <property type="entry name" value="Metallo-B-lactamas"/>
</dbReference>
<feature type="domain" description="Metallo-beta-lactamase" evidence="7">
    <location>
        <begin position="75"/>
        <end position="287"/>
    </location>
</feature>
<reference evidence="8 9" key="1">
    <citation type="submission" date="2016-10" db="EMBL/GenBank/DDBJ databases">
        <authorList>
            <person name="de Groot N.N."/>
        </authorList>
    </citation>
    <scope>NUCLEOTIDE SEQUENCE [LARGE SCALE GENOMIC DNA]</scope>
    <source>
        <strain evidence="8 9">DSM 8512</strain>
    </source>
</reference>
<evidence type="ECO:0000256" key="5">
    <source>
        <dbReference type="ARBA" id="ARBA00022905"/>
    </source>
</evidence>
<dbReference type="STRING" id="34002.SAMN04489859_101765"/>